<evidence type="ECO:0000313" key="3">
    <source>
        <dbReference type="Proteomes" id="UP000228496"/>
    </source>
</evidence>
<organism evidence="2 3">
    <name type="scientific">Candidatus Yanofskybacteria bacterium CG10_big_fil_rev_8_21_14_0_10_36_16</name>
    <dbReference type="NCBI Taxonomy" id="1975096"/>
    <lineage>
        <taxon>Bacteria</taxon>
        <taxon>Candidatus Yanofskyibacteriota</taxon>
    </lineage>
</organism>
<accession>A0A2J0Q701</accession>
<dbReference type="Proteomes" id="UP000228496">
    <property type="component" value="Unassembled WGS sequence"/>
</dbReference>
<name>A0A2J0Q701_9BACT</name>
<sequence>MRNWLNIIVKKIFVSSLIALFLVPVFVFAHGGMMLDFDEVGDGYNMMRYVEDQAVGDEIHEEMEDLMTKMMSGTMTEEEADRMVELMDEYPGPHGMMMGRFMNSDDYGDGWNMMSRGHHWGLGGFWFSLMCVIHLVWLVVGVLAIVWLWKNINKK</sequence>
<evidence type="ECO:0000313" key="2">
    <source>
        <dbReference type="EMBL" id="PJE50729.1"/>
    </source>
</evidence>
<comment type="caution">
    <text evidence="2">The sequence shown here is derived from an EMBL/GenBank/DDBJ whole genome shotgun (WGS) entry which is preliminary data.</text>
</comment>
<reference evidence="2 3" key="1">
    <citation type="submission" date="2017-09" db="EMBL/GenBank/DDBJ databases">
        <title>Depth-based differentiation of microbial function through sediment-hosted aquifers and enrichment of novel symbionts in the deep terrestrial subsurface.</title>
        <authorList>
            <person name="Probst A.J."/>
            <person name="Ladd B."/>
            <person name="Jarett J.K."/>
            <person name="Geller-Mcgrath D.E."/>
            <person name="Sieber C.M."/>
            <person name="Emerson J.B."/>
            <person name="Anantharaman K."/>
            <person name="Thomas B.C."/>
            <person name="Malmstrom R."/>
            <person name="Stieglmeier M."/>
            <person name="Klingl A."/>
            <person name="Woyke T."/>
            <person name="Ryan C.M."/>
            <person name="Banfield J.F."/>
        </authorList>
    </citation>
    <scope>NUCLEOTIDE SEQUENCE [LARGE SCALE GENOMIC DNA]</scope>
    <source>
        <strain evidence="2">CG10_big_fil_rev_8_21_14_0_10_36_16</strain>
    </source>
</reference>
<proteinExistence type="predicted"/>
<feature type="transmembrane region" description="Helical" evidence="1">
    <location>
        <begin position="12"/>
        <end position="35"/>
    </location>
</feature>
<keyword evidence="1" id="KW-0812">Transmembrane</keyword>
<protein>
    <submittedName>
        <fullName evidence="2">Uncharacterized protein</fullName>
    </submittedName>
</protein>
<gene>
    <name evidence="2" type="ORF">COV29_03270</name>
</gene>
<evidence type="ECO:0000256" key="1">
    <source>
        <dbReference type="SAM" id="Phobius"/>
    </source>
</evidence>
<keyword evidence="1" id="KW-1133">Transmembrane helix</keyword>
<keyword evidence="1" id="KW-0472">Membrane</keyword>
<dbReference type="EMBL" id="PCXQ01000005">
    <property type="protein sequence ID" value="PJE50729.1"/>
    <property type="molecule type" value="Genomic_DNA"/>
</dbReference>
<dbReference type="AlphaFoldDB" id="A0A2J0Q701"/>
<feature type="transmembrane region" description="Helical" evidence="1">
    <location>
        <begin position="125"/>
        <end position="149"/>
    </location>
</feature>